<keyword evidence="2" id="KW-0472">Membrane</keyword>
<organism evidence="4 5">
    <name type="scientific">Actinoallomurus oryzae</name>
    <dbReference type="NCBI Taxonomy" id="502180"/>
    <lineage>
        <taxon>Bacteria</taxon>
        <taxon>Bacillati</taxon>
        <taxon>Actinomycetota</taxon>
        <taxon>Actinomycetes</taxon>
        <taxon>Streptosporangiales</taxon>
        <taxon>Thermomonosporaceae</taxon>
        <taxon>Actinoallomurus</taxon>
    </lineage>
</organism>
<evidence type="ECO:0000256" key="1">
    <source>
        <dbReference type="SAM" id="MobiDB-lite"/>
    </source>
</evidence>
<gene>
    <name evidence="4" type="ORF">GCM10023191_058440</name>
</gene>
<evidence type="ECO:0000256" key="2">
    <source>
        <dbReference type="SAM" id="Phobius"/>
    </source>
</evidence>
<feature type="transmembrane region" description="Helical" evidence="2">
    <location>
        <begin position="47"/>
        <end position="68"/>
    </location>
</feature>
<sequence>MSGHRTLRCRRTVGLLLFGVAAFAGMSAKTAWLLITDDLPDHSAVRRVGAFLIVLLLLGLTVLMAAALRSRVVMDDSGVELVTSFKRHRIPWKNIERVTVHPGFRVWRVRVWADGVGRLALLCPTNAVNSGVAVGPRPPSSLSGYDVAPPNTPRSLRRPHEELRAEWLRRRAAAQNH</sequence>
<keyword evidence="2" id="KW-1133">Transmembrane helix</keyword>
<feature type="domain" description="Low molecular weight protein antigen 6 PH" evidence="3">
    <location>
        <begin position="69"/>
        <end position="110"/>
    </location>
</feature>
<evidence type="ECO:0000313" key="5">
    <source>
        <dbReference type="Proteomes" id="UP001500503"/>
    </source>
</evidence>
<comment type="caution">
    <text evidence="4">The sequence shown here is derived from an EMBL/GenBank/DDBJ whole genome shotgun (WGS) entry which is preliminary data.</text>
</comment>
<dbReference type="InterPro" id="IPR019692">
    <property type="entry name" value="CFP-6_PH"/>
</dbReference>
<feature type="transmembrane region" description="Helical" evidence="2">
    <location>
        <begin position="12"/>
        <end position="35"/>
    </location>
</feature>
<accession>A0ABP8QLW4</accession>
<feature type="region of interest" description="Disordered" evidence="1">
    <location>
        <begin position="137"/>
        <end position="160"/>
    </location>
</feature>
<evidence type="ECO:0000259" key="3">
    <source>
        <dbReference type="Pfam" id="PF10756"/>
    </source>
</evidence>
<protein>
    <recommendedName>
        <fullName evidence="3">Low molecular weight protein antigen 6 PH domain-containing protein</fullName>
    </recommendedName>
</protein>
<name>A0ABP8QLW4_9ACTN</name>
<dbReference type="EMBL" id="BAABHF010000035">
    <property type="protein sequence ID" value="GAA4504333.1"/>
    <property type="molecule type" value="Genomic_DNA"/>
</dbReference>
<keyword evidence="2" id="KW-0812">Transmembrane</keyword>
<keyword evidence="5" id="KW-1185">Reference proteome</keyword>
<proteinExistence type="predicted"/>
<dbReference type="Pfam" id="PF10756">
    <property type="entry name" value="bPH_6"/>
    <property type="match status" value="1"/>
</dbReference>
<dbReference type="Proteomes" id="UP001500503">
    <property type="component" value="Unassembled WGS sequence"/>
</dbReference>
<reference evidence="5" key="1">
    <citation type="journal article" date="2019" name="Int. J. Syst. Evol. Microbiol.">
        <title>The Global Catalogue of Microorganisms (GCM) 10K type strain sequencing project: providing services to taxonomists for standard genome sequencing and annotation.</title>
        <authorList>
            <consortium name="The Broad Institute Genomics Platform"/>
            <consortium name="The Broad Institute Genome Sequencing Center for Infectious Disease"/>
            <person name="Wu L."/>
            <person name="Ma J."/>
        </authorList>
    </citation>
    <scope>NUCLEOTIDE SEQUENCE [LARGE SCALE GENOMIC DNA]</scope>
    <source>
        <strain evidence="5">JCM 17933</strain>
    </source>
</reference>
<evidence type="ECO:0000313" key="4">
    <source>
        <dbReference type="EMBL" id="GAA4504333.1"/>
    </source>
</evidence>
<dbReference type="RefSeq" id="WP_345469238.1">
    <property type="nucleotide sequence ID" value="NZ_BAABHF010000035.1"/>
</dbReference>